<reference evidence="3" key="1">
    <citation type="journal article" date="2020" name="Stud. Mycol.">
        <title>101 Dothideomycetes genomes: a test case for predicting lifestyles and emergence of pathogens.</title>
        <authorList>
            <person name="Haridas S."/>
            <person name="Albert R."/>
            <person name="Binder M."/>
            <person name="Bloem J."/>
            <person name="Labutti K."/>
            <person name="Salamov A."/>
            <person name="Andreopoulos B."/>
            <person name="Baker S."/>
            <person name="Barry K."/>
            <person name="Bills G."/>
            <person name="Bluhm B."/>
            <person name="Cannon C."/>
            <person name="Castanera R."/>
            <person name="Culley D."/>
            <person name="Daum C."/>
            <person name="Ezra D."/>
            <person name="Gonzalez J."/>
            <person name="Henrissat B."/>
            <person name="Kuo A."/>
            <person name="Liang C."/>
            <person name="Lipzen A."/>
            <person name="Lutzoni F."/>
            <person name="Magnuson J."/>
            <person name="Mondo S."/>
            <person name="Nolan M."/>
            <person name="Ohm R."/>
            <person name="Pangilinan J."/>
            <person name="Park H.-J."/>
            <person name="Ramirez L."/>
            <person name="Alfaro M."/>
            <person name="Sun H."/>
            <person name="Tritt A."/>
            <person name="Yoshinaga Y."/>
            <person name="Zwiers L.-H."/>
            <person name="Turgeon B."/>
            <person name="Goodwin S."/>
            <person name="Spatafora J."/>
            <person name="Crous P."/>
            <person name="Grigoriev I."/>
        </authorList>
    </citation>
    <scope>NUCLEOTIDE SEQUENCE</scope>
    <source>
        <strain evidence="3">CBS 262.69</strain>
    </source>
</reference>
<dbReference type="CDD" id="cd13993">
    <property type="entry name" value="STKc_Pat1_like"/>
    <property type="match status" value="1"/>
</dbReference>
<feature type="non-terminal residue" evidence="3">
    <location>
        <position position="568"/>
    </location>
</feature>
<dbReference type="InterPro" id="IPR011009">
    <property type="entry name" value="Kinase-like_dom_sf"/>
</dbReference>
<evidence type="ECO:0000313" key="4">
    <source>
        <dbReference type="Proteomes" id="UP000799640"/>
    </source>
</evidence>
<dbReference type="Proteomes" id="UP000799640">
    <property type="component" value="Unassembled WGS sequence"/>
</dbReference>
<evidence type="ECO:0000313" key="3">
    <source>
        <dbReference type="EMBL" id="KAF2397208.1"/>
    </source>
</evidence>
<keyword evidence="3" id="KW-0808">Transferase</keyword>
<gene>
    <name evidence="3" type="ORF">EJ06DRAFT_461630</name>
</gene>
<organism evidence="3 4">
    <name type="scientific">Trichodelitschia bisporula</name>
    <dbReference type="NCBI Taxonomy" id="703511"/>
    <lineage>
        <taxon>Eukaryota</taxon>
        <taxon>Fungi</taxon>
        <taxon>Dikarya</taxon>
        <taxon>Ascomycota</taxon>
        <taxon>Pezizomycotina</taxon>
        <taxon>Dothideomycetes</taxon>
        <taxon>Dothideomycetes incertae sedis</taxon>
        <taxon>Phaeotrichales</taxon>
        <taxon>Phaeotrichaceae</taxon>
        <taxon>Trichodelitschia</taxon>
    </lineage>
</organism>
<dbReference type="InterPro" id="IPR008271">
    <property type="entry name" value="Ser/Thr_kinase_AS"/>
</dbReference>
<dbReference type="AlphaFoldDB" id="A0A6G1HMB6"/>
<dbReference type="GO" id="GO:0005634">
    <property type="term" value="C:nucleus"/>
    <property type="evidence" value="ECO:0007669"/>
    <property type="project" value="TreeGrafter"/>
</dbReference>
<name>A0A6G1HMB6_9PEZI</name>
<dbReference type="PANTHER" id="PTHR24345">
    <property type="entry name" value="SERINE/THREONINE-PROTEIN KINASE PLK"/>
    <property type="match status" value="1"/>
</dbReference>
<dbReference type="PROSITE" id="PS00108">
    <property type="entry name" value="PROTEIN_KINASE_ST"/>
    <property type="match status" value="1"/>
</dbReference>
<dbReference type="Gene3D" id="1.10.510.10">
    <property type="entry name" value="Transferase(Phosphotransferase) domain 1"/>
    <property type="match status" value="1"/>
</dbReference>
<protein>
    <submittedName>
        <fullName evidence="3">Kinase-like protein</fullName>
    </submittedName>
</protein>
<feature type="domain" description="Protein kinase" evidence="2">
    <location>
        <begin position="18"/>
        <end position="281"/>
    </location>
</feature>
<keyword evidence="4" id="KW-1185">Reference proteome</keyword>
<feature type="compositionally biased region" description="Polar residues" evidence="1">
    <location>
        <begin position="491"/>
        <end position="503"/>
    </location>
</feature>
<dbReference type="PROSITE" id="PS50011">
    <property type="entry name" value="PROTEIN_KINASE_DOM"/>
    <property type="match status" value="1"/>
</dbReference>
<evidence type="ECO:0000256" key="1">
    <source>
        <dbReference type="SAM" id="MobiDB-lite"/>
    </source>
</evidence>
<sequence length="568" mass="63056">MECMRNHFIDGALLDGRFRTLSPLNHGSFGMVFKALDTATGELVALKCLTKPSAANTCPQMIAVDDRSEELAIHKLVGAHPNIVNLVHHFETEHHVYIVLEYCSNGDLYEAIRIGRGPGQTENVREAMFQLVDAVQYMHSKGVYHRDIKPENIFLDKNGTLKIGDFGLATMDRWSYEAAVGSDRYMAPEQYDPANCGYSPAKADIWAIGICMLNILFSRNPFATPTVSDPLFSDFAHDNQSLFDVFPNMSQDTFEVIVSCLALDPAKRSLSAVRSALQRAVAFTTDEEPLDDFCVEDPTVVETTSTREPLRTPSISTPHLDQNGAFPWAKALALTPPVRQLSAIPDTENSDDFELFPSDPQSDWYSVSGSIPSFVDSGLGFSLKSDKLSGYVAMKSTRPKAVPKTSGSLPISMARPIPSMASVFGKKREAVSKSWSDLWDEDAEEEQVLFEELDHDLVFLRSGEDDKVWEADLPEDPITPRPALKELKNLDSVNNSRSHSPKASSKRARETPRDKEHVSEFTGFVFEEHNEDGTSSSALSNVPRYSPPSKRSMVDKWAALGDRRRAVP</sequence>
<dbReference type="GO" id="GO:0005524">
    <property type="term" value="F:ATP binding"/>
    <property type="evidence" value="ECO:0007669"/>
    <property type="project" value="InterPro"/>
</dbReference>
<accession>A0A6G1HMB6</accession>
<dbReference type="EMBL" id="ML996704">
    <property type="protein sequence ID" value="KAF2397208.1"/>
    <property type="molecule type" value="Genomic_DNA"/>
</dbReference>
<dbReference type="FunFam" id="1.10.510.10:FF:000693">
    <property type="entry name" value="Serine/threonine protein kinase, putative"/>
    <property type="match status" value="1"/>
</dbReference>
<evidence type="ECO:0000259" key="2">
    <source>
        <dbReference type="PROSITE" id="PS50011"/>
    </source>
</evidence>
<dbReference type="InterPro" id="IPR000719">
    <property type="entry name" value="Prot_kinase_dom"/>
</dbReference>
<dbReference type="Pfam" id="PF00069">
    <property type="entry name" value="Pkinase"/>
    <property type="match status" value="1"/>
</dbReference>
<keyword evidence="3" id="KW-0418">Kinase</keyword>
<dbReference type="SMART" id="SM00220">
    <property type="entry name" value="S_TKc"/>
    <property type="match status" value="1"/>
</dbReference>
<feature type="compositionally biased region" description="Basic and acidic residues" evidence="1">
    <location>
        <begin position="507"/>
        <end position="519"/>
    </location>
</feature>
<dbReference type="GO" id="GO:0004672">
    <property type="term" value="F:protein kinase activity"/>
    <property type="evidence" value="ECO:0007669"/>
    <property type="project" value="InterPro"/>
</dbReference>
<dbReference type="SUPFAM" id="SSF56112">
    <property type="entry name" value="Protein kinase-like (PK-like)"/>
    <property type="match status" value="1"/>
</dbReference>
<feature type="region of interest" description="Disordered" evidence="1">
    <location>
        <begin position="471"/>
        <end position="568"/>
    </location>
</feature>
<proteinExistence type="predicted"/>
<dbReference type="OrthoDB" id="4062651at2759"/>